<reference evidence="2 3" key="1">
    <citation type="submission" date="2015-11" db="EMBL/GenBank/DDBJ databases">
        <title>Genomic analysis of 38 Legionella species identifies large and diverse effector repertoires.</title>
        <authorList>
            <person name="Burstein D."/>
            <person name="Amaro F."/>
            <person name="Zusman T."/>
            <person name="Lifshitz Z."/>
            <person name="Cohen O."/>
            <person name="Gilbert J.A."/>
            <person name="Pupko T."/>
            <person name="Shuman H.A."/>
            <person name="Segal G."/>
        </authorList>
    </citation>
    <scope>NUCLEOTIDE SEQUENCE [LARGE SCALE GENOMIC DNA]</scope>
    <source>
        <strain evidence="2 3">IMVS3376</strain>
    </source>
</reference>
<proteinExistence type="predicted"/>
<dbReference type="GO" id="GO:0016747">
    <property type="term" value="F:acyltransferase activity, transferring groups other than amino-acyl groups"/>
    <property type="evidence" value="ECO:0007669"/>
    <property type="project" value="InterPro"/>
</dbReference>
<dbReference type="GO" id="GO:0005840">
    <property type="term" value="C:ribosome"/>
    <property type="evidence" value="ECO:0007669"/>
    <property type="project" value="UniProtKB-KW"/>
</dbReference>
<evidence type="ECO:0000259" key="1">
    <source>
        <dbReference type="Pfam" id="PF13302"/>
    </source>
</evidence>
<dbReference type="InterPro" id="IPR051531">
    <property type="entry name" value="N-acetyltransferase"/>
</dbReference>
<keyword evidence="3" id="KW-1185">Reference proteome</keyword>
<gene>
    <name evidence="2" type="ORF">Lste_2891</name>
</gene>
<dbReference type="EMBL" id="LNYY01000021">
    <property type="protein sequence ID" value="KTD66685.1"/>
    <property type="molecule type" value="Genomic_DNA"/>
</dbReference>
<evidence type="ECO:0000313" key="2">
    <source>
        <dbReference type="EMBL" id="KTD66685.1"/>
    </source>
</evidence>
<dbReference type="PATRIC" id="fig|947033.5.peg.3065"/>
<evidence type="ECO:0000313" key="3">
    <source>
        <dbReference type="Proteomes" id="UP000054926"/>
    </source>
</evidence>
<name>A0A0W0ZC22_9GAMM</name>
<keyword evidence="2" id="KW-0808">Transferase</keyword>
<keyword evidence="2" id="KW-0687">Ribonucleoprotein</keyword>
<keyword evidence="2" id="KW-0689">Ribosomal protein</keyword>
<organism evidence="2 3">
    <name type="scientific">Legionella steelei</name>
    <dbReference type="NCBI Taxonomy" id="947033"/>
    <lineage>
        <taxon>Bacteria</taxon>
        <taxon>Pseudomonadati</taxon>
        <taxon>Pseudomonadota</taxon>
        <taxon>Gammaproteobacteria</taxon>
        <taxon>Legionellales</taxon>
        <taxon>Legionellaceae</taxon>
        <taxon>Legionella</taxon>
    </lineage>
</organism>
<dbReference type="PANTHER" id="PTHR43792:SF1">
    <property type="entry name" value="N-ACETYLTRANSFERASE DOMAIN-CONTAINING PROTEIN"/>
    <property type="match status" value="1"/>
</dbReference>
<comment type="caution">
    <text evidence="2">The sequence shown here is derived from an EMBL/GenBank/DDBJ whole genome shotgun (WGS) entry which is preliminary data.</text>
</comment>
<sequence length="128" mass="14862">MNAVNIILETKRLILKQPILSDFDGLLQLRTDPQVMQYIGTGDIQTENQVKEFIENAKLYSDEYGLGFYSVFEKETNDFIGQAGLFHLGFNVNQPDIELAYILHTKYWNKGYATELANFSRERLLNYK</sequence>
<dbReference type="SUPFAM" id="SSF55729">
    <property type="entry name" value="Acyl-CoA N-acyltransferases (Nat)"/>
    <property type="match status" value="1"/>
</dbReference>
<protein>
    <submittedName>
        <fullName evidence="2">Multifunctional nucleotidyltransferase/glutamate rich protein GrpB/ribosomal protein alanine acetyltransferase</fullName>
    </submittedName>
</protein>
<dbReference type="PANTHER" id="PTHR43792">
    <property type="entry name" value="GNAT FAMILY, PUTATIVE (AFU_ORTHOLOGUE AFUA_3G00765)-RELATED-RELATED"/>
    <property type="match status" value="1"/>
</dbReference>
<dbReference type="Gene3D" id="3.40.630.30">
    <property type="match status" value="1"/>
</dbReference>
<dbReference type="Pfam" id="PF13302">
    <property type="entry name" value="Acetyltransf_3"/>
    <property type="match status" value="1"/>
</dbReference>
<dbReference type="InterPro" id="IPR000182">
    <property type="entry name" value="GNAT_dom"/>
</dbReference>
<accession>A0A0W0ZC22</accession>
<dbReference type="InterPro" id="IPR016181">
    <property type="entry name" value="Acyl_CoA_acyltransferase"/>
</dbReference>
<feature type="domain" description="N-acetyltransferase" evidence="1">
    <location>
        <begin position="12"/>
        <end position="118"/>
    </location>
</feature>
<dbReference type="STRING" id="947033.Lste_2891"/>
<dbReference type="Proteomes" id="UP000054926">
    <property type="component" value="Unassembled WGS sequence"/>
</dbReference>
<dbReference type="AlphaFoldDB" id="A0A0W0ZC22"/>